<evidence type="ECO:0000256" key="14">
    <source>
        <dbReference type="PIRSR" id="PIRSR037090-50"/>
    </source>
</evidence>
<comment type="similarity">
    <text evidence="2 13">Belongs to the glutamate-gated ion channel (TC 1.A.10.1) family.</text>
</comment>
<dbReference type="Gene3D" id="3.40.190.10">
    <property type="entry name" value="Periplasmic binding protein-like II"/>
    <property type="match status" value="2"/>
</dbReference>
<gene>
    <name evidence="17" type="ORF">ACH5RR_027243</name>
</gene>
<evidence type="ECO:0000256" key="6">
    <source>
        <dbReference type="ARBA" id="ARBA00022989"/>
    </source>
</evidence>
<evidence type="ECO:0000256" key="13">
    <source>
        <dbReference type="PIRNR" id="PIRNR037090"/>
    </source>
</evidence>
<dbReference type="FunFam" id="1.10.287.70:FF:000172">
    <property type="entry name" value="Glutamate receptor"/>
    <property type="match status" value="1"/>
</dbReference>
<proteinExistence type="inferred from homology"/>
<dbReference type="Gene3D" id="3.40.50.2300">
    <property type="match status" value="3"/>
</dbReference>
<evidence type="ECO:0000256" key="2">
    <source>
        <dbReference type="ARBA" id="ARBA00008685"/>
    </source>
</evidence>
<keyword evidence="4 15" id="KW-0812">Transmembrane</keyword>
<organism evidence="17 18">
    <name type="scientific">Cinchona calisaya</name>
    <dbReference type="NCBI Taxonomy" id="153742"/>
    <lineage>
        <taxon>Eukaryota</taxon>
        <taxon>Viridiplantae</taxon>
        <taxon>Streptophyta</taxon>
        <taxon>Embryophyta</taxon>
        <taxon>Tracheophyta</taxon>
        <taxon>Spermatophyta</taxon>
        <taxon>Magnoliopsida</taxon>
        <taxon>eudicotyledons</taxon>
        <taxon>Gunneridae</taxon>
        <taxon>Pentapetalae</taxon>
        <taxon>asterids</taxon>
        <taxon>lamiids</taxon>
        <taxon>Gentianales</taxon>
        <taxon>Rubiaceae</taxon>
        <taxon>Cinchonoideae</taxon>
        <taxon>Cinchoneae</taxon>
        <taxon>Cinchona</taxon>
    </lineage>
</organism>
<dbReference type="InterPro" id="IPR028082">
    <property type="entry name" value="Peripla_BP_I"/>
</dbReference>
<keyword evidence="7 13" id="KW-0406">Ion transport</keyword>
<dbReference type="GO" id="GO:0034220">
    <property type="term" value="P:monoatomic ion transmembrane transport"/>
    <property type="evidence" value="ECO:0007669"/>
    <property type="project" value="UniProtKB-KW"/>
</dbReference>
<evidence type="ECO:0000256" key="11">
    <source>
        <dbReference type="ARBA" id="ARBA00023286"/>
    </source>
</evidence>
<accession>A0ABD2Z6R9</accession>
<dbReference type="SUPFAM" id="SSF53822">
    <property type="entry name" value="Periplasmic binding protein-like I"/>
    <property type="match status" value="1"/>
</dbReference>
<comment type="subcellular location">
    <subcellularLocation>
        <location evidence="1">Membrane</location>
        <topology evidence="1">Multi-pass membrane protein</topology>
    </subcellularLocation>
</comment>
<dbReference type="Pfam" id="PF01094">
    <property type="entry name" value="ANF_receptor"/>
    <property type="match status" value="1"/>
</dbReference>
<evidence type="ECO:0000256" key="4">
    <source>
        <dbReference type="ARBA" id="ARBA00022692"/>
    </source>
</evidence>
<keyword evidence="6 15" id="KW-1133">Transmembrane helix</keyword>
<dbReference type="InterPro" id="IPR044440">
    <property type="entry name" value="GABAb_receptor_plant_PBP1"/>
</dbReference>
<protein>
    <recommendedName>
        <fullName evidence="13">Glutamate receptor</fullName>
    </recommendedName>
</protein>
<evidence type="ECO:0000313" key="18">
    <source>
        <dbReference type="Proteomes" id="UP001630127"/>
    </source>
</evidence>
<dbReference type="PIRSF" id="PIRSF037090">
    <property type="entry name" value="Iontro_Glu-like_rcpt_pln"/>
    <property type="match status" value="1"/>
</dbReference>
<dbReference type="InterPro" id="IPR001828">
    <property type="entry name" value="ANF_lig-bd_rcpt"/>
</dbReference>
<dbReference type="FunFam" id="3.40.190.10:FF:000054">
    <property type="entry name" value="Glutamate receptor"/>
    <property type="match status" value="1"/>
</dbReference>
<evidence type="ECO:0000256" key="5">
    <source>
        <dbReference type="ARBA" id="ARBA00022729"/>
    </source>
</evidence>
<dbReference type="AlphaFoldDB" id="A0ABD2Z6R9"/>
<dbReference type="InterPro" id="IPR001638">
    <property type="entry name" value="Solute-binding_3/MltF_N"/>
</dbReference>
<comment type="function">
    <text evidence="13">Glutamate-gated receptor that probably acts as non-selective cation channel.</text>
</comment>
<dbReference type="InterPro" id="IPR001320">
    <property type="entry name" value="Iontro_rcpt_C"/>
</dbReference>
<dbReference type="Gene3D" id="1.10.287.70">
    <property type="match status" value="1"/>
</dbReference>
<dbReference type="CDD" id="cd13686">
    <property type="entry name" value="GluR_Plant"/>
    <property type="match status" value="1"/>
</dbReference>
<keyword evidence="10" id="KW-0325">Glycoprotein</keyword>
<keyword evidence="11 13" id="KW-1071">Ligand-gated ion channel</keyword>
<name>A0ABD2Z6R9_9GENT</name>
<dbReference type="InterPro" id="IPR017103">
    <property type="entry name" value="Iontropic_Glu_rcpt_pln"/>
</dbReference>
<dbReference type="GO" id="GO:0016020">
    <property type="term" value="C:membrane"/>
    <property type="evidence" value="ECO:0007669"/>
    <property type="project" value="UniProtKB-SubCell"/>
</dbReference>
<dbReference type="FunFam" id="3.40.50.2300:FF:000188">
    <property type="entry name" value="Glutamate receptor"/>
    <property type="match status" value="1"/>
</dbReference>
<feature type="domain" description="Ionotropic glutamate receptor C-terminal" evidence="16">
    <location>
        <begin position="451"/>
        <end position="790"/>
    </location>
</feature>
<evidence type="ECO:0000256" key="8">
    <source>
        <dbReference type="ARBA" id="ARBA00023136"/>
    </source>
</evidence>
<feature type="transmembrane region" description="Helical" evidence="15">
    <location>
        <begin position="816"/>
        <end position="839"/>
    </location>
</feature>
<dbReference type="SUPFAM" id="SSF53850">
    <property type="entry name" value="Periplasmic binding protein-like II"/>
    <property type="match status" value="1"/>
</dbReference>
<keyword evidence="18" id="KW-1185">Reference proteome</keyword>
<keyword evidence="5" id="KW-0732">Signal</keyword>
<sequence>MSEESKGTADNEKNIQHYCPISQRPVIGSIGAVFDKSSRVGKEQAIAVEMAVHDFIHWSNCSKLILHFQDSQGKPARAASAVSELVNKKEVYAILGQLTIQETTLLWEFNKLANKETPIISISPIATSQPMLPSQPTSFIRMAIADFTLRMQCISAIVGHFRWRKVIAIYEHSNSFSADSGLITHLSESLWAVKFGVEHYSAFPPVGSRSNPEKNIQEELSKLRSKNSKVFTVLQASLDFATILFEKAKELGMMDEGYVWIVSDDVGNLLESIQSSVLLNYMQGVIALKINYLETSDSFLEFEPRFRRNYTSEYPEEEKYSSPSIYALRAYDATWAVAKAMQISGKNGVQYSTSNSLVDSILSINFEGLSGKISFKNGALLMQKPVYKLVNVIGKSYREIALWSPDFGFSEDLTGRDEFGRMGDLGTIIWPGGQLTVPMGLALGSKEKPLRIGVPAKGAFNQFVNVTFDHLRNKTNISGFTIQVFETVVKRLPYHLHYVPVPYNGSYDEMVAEVHNKSLDAAVGDTQIMADRYEIADFSQPYLDSGLVMIVTEKRDVTAARFIVLKAFKLSMWIVMAAMTVYTGVVIWLNEHANDNPDFGGKFPQNIGSMLWFSVTVLSFAHRESIRSNLSRLVLATWLFVTLVVTACFTASLTSLMARPRIEPSIVDIDHLRDTNAPVGCNAKSFIGHFLKEALHFRPENIKKIGSISEYPGNFRSGDIKAAFFVAPHAKIFLAKYCKGYTMAGPNIKLGGLGFVFQKGSPFATDISRALLKVTEEGTINQLEKHMLSSLRCSGGGEDYRNQEGPAGDGVGTEPFFVLFLVSGGLLALATVNAIFRLLRKRFVNCNFMQESLINIRILKWSFTKCGTILFRTPIIQRPNKAPTELEPDLRVTELAANNF</sequence>
<dbReference type="InterPro" id="IPR015683">
    <property type="entry name" value="Ionotropic_Glu_rcpt"/>
</dbReference>
<evidence type="ECO:0000256" key="10">
    <source>
        <dbReference type="ARBA" id="ARBA00023180"/>
    </source>
</evidence>
<comment type="caution">
    <text evidence="17">The sequence shown here is derived from an EMBL/GenBank/DDBJ whole genome shotgun (WGS) entry which is preliminary data.</text>
</comment>
<dbReference type="EMBL" id="JBJUIK010000011">
    <property type="protein sequence ID" value="KAL3514526.1"/>
    <property type="molecule type" value="Genomic_DNA"/>
</dbReference>
<feature type="disulfide bond" evidence="14">
    <location>
        <begin position="738"/>
        <end position="793"/>
    </location>
</feature>
<keyword evidence="8 13" id="KW-0472">Membrane</keyword>
<evidence type="ECO:0000256" key="9">
    <source>
        <dbReference type="ARBA" id="ARBA00023170"/>
    </source>
</evidence>
<dbReference type="Pfam" id="PF00497">
    <property type="entry name" value="SBP_bac_3"/>
    <property type="match status" value="1"/>
</dbReference>
<feature type="transmembrane region" description="Helical" evidence="15">
    <location>
        <begin position="570"/>
        <end position="591"/>
    </location>
</feature>
<keyword evidence="14" id="KW-1015">Disulfide bond</keyword>
<keyword evidence="12 13" id="KW-0407">Ion channel</keyword>
<dbReference type="SMART" id="SM00079">
    <property type="entry name" value="PBPe"/>
    <property type="match status" value="1"/>
</dbReference>
<keyword evidence="9 13" id="KW-0675">Receptor</keyword>
<reference evidence="17 18" key="1">
    <citation type="submission" date="2024-11" db="EMBL/GenBank/DDBJ databases">
        <title>A near-complete genome assembly of Cinchona calisaya.</title>
        <authorList>
            <person name="Lian D.C."/>
            <person name="Zhao X.W."/>
            <person name="Wei L."/>
        </authorList>
    </citation>
    <scope>NUCLEOTIDE SEQUENCE [LARGE SCALE GENOMIC DNA]</scope>
    <source>
        <tissue evidence="17">Nenye</tissue>
    </source>
</reference>
<evidence type="ECO:0000313" key="17">
    <source>
        <dbReference type="EMBL" id="KAL3514526.1"/>
    </source>
</evidence>
<evidence type="ECO:0000256" key="15">
    <source>
        <dbReference type="SAM" id="Phobius"/>
    </source>
</evidence>
<dbReference type="PANTHER" id="PTHR18966">
    <property type="entry name" value="IONOTROPIC GLUTAMATE RECEPTOR"/>
    <property type="match status" value="1"/>
</dbReference>
<evidence type="ECO:0000256" key="1">
    <source>
        <dbReference type="ARBA" id="ARBA00004141"/>
    </source>
</evidence>
<dbReference type="CDD" id="cd19990">
    <property type="entry name" value="PBP1_GABAb_receptor_plant"/>
    <property type="match status" value="1"/>
</dbReference>
<dbReference type="Pfam" id="PF00060">
    <property type="entry name" value="Lig_chan"/>
    <property type="match status" value="1"/>
</dbReference>
<evidence type="ECO:0000256" key="7">
    <source>
        <dbReference type="ARBA" id="ARBA00023065"/>
    </source>
</evidence>
<evidence type="ECO:0000259" key="16">
    <source>
        <dbReference type="SMART" id="SM00079"/>
    </source>
</evidence>
<keyword evidence="3 13" id="KW-0813">Transport</keyword>
<evidence type="ECO:0000256" key="12">
    <source>
        <dbReference type="ARBA" id="ARBA00023303"/>
    </source>
</evidence>
<feature type="transmembrane region" description="Helical" evidence="15">
    <location>
        <begin position="633"/>
        <end position="658"/>
    </location>
</feature>
<dbReference type="Proteomes" id="UP001630127">
    <property type="component" value="Unassembled WGS sequence"/>
</dbReference>
<evidence type="ECO:0000256" key="3">
    <source>
        <dbReference type="ARBA" id="ARBA00022448"/>
    </source>
</evidence>